<evidence type="ECO:0000256" key="2">
    <source>
        <dbReference type="ARBA" id="ARBA00022692"/>
    </source>
</evidence>
<feature type="transmembrane region" description="Helical" evidence="5">
    <location>
        <begin position="229"/>
        <end position="251"/>
    </location>
</feature>
<organism evidence="7 8">
    <name type="scientific">Lachnellula hyalina</name>
    <dbReference type="NCBI Taxonomy" id="1316788"/>
    <lineage>
        <taxon>Eukaryota</taxon>
        <taxon>Fungi</taxon>
        <taxon>Dikarya</taxon>
        <taxon>Ascomycota</taxon>
        <taxon>Pezizomycotina</taxon>
        <taxon>Leotiomycetes</taxon>
        <taxon>Helotiales</taxon>
        <taxon>Lachnaceae</taxon>
        <taxon>Lachnellula</taxon>
    </lineage>
</organism>
<feature type="transmembrane region" description="Helical" evidence="5">
    <location>
        <begin position="202"/>
        <end position="223"/>
    </location>
</feature>
<keyword evidence="4 5" id="KW-0472">Membrane</keyword>
<feature type="transmembrane region" description="Helical" evidence="5">
    <location>
        <begin position="168"/>
        <end position="190"/>
    </location>
</feature>
<dbReference type="Pfam" id="PF07690">
    <property type="entry name" value="MFS_1"/>
    <property type="match status" value="1"/>
</dbReference>
<evidence type="ECO:0000256" key="3">
    <source>
        <dbReference type="ARBA" id="ARBA00022989"/>
    </source>
</evidence>
<dbReference type="PANTHER" id="PTHR23502:SF60">
    <property type="entry name" value="MAJOR FACILITATOR SUPERFAMILY (MFS) PROFILE DOMAIN-CONTAINING PROTEIN-RELATED"/>
    <property type="match status" value="1"/>
</dbReference>
<proteinExistence type="predicted"/>
<sequence length="526" mass="57805">MTNKKELQFSEGLGFLSEIKVEESIEKPEYGKVDVEKGWKTTTVNNKPEDPNLVTWDNAADPMNPKNWPMKDKWIVTLIISLFLLATLMSSTIISPALPDIAKSLDITSDVEIQTTISAFVLGYAFGPLFLAPLSEMYGRVIVVQWSNVWFVIWSIVSGFAATKTQLITARLMAGIGGSAALTIGGGIVGDVWKPEQRGRSLALYNLIPLLGPAFGPLMGGYIAQRASWRWSFFTLAIFETVLIILSFATFKETYGPTVLKRKAKALRKATGNFNLYTKHKKENPALLPKLKTTLSRPTKLLFTHPIIQILAIYGAYSFGLLYIVHTTFPKLWTERYHESVSQSGLNFISIAIGFTIGAQVAGPITDRIWQHLRKKAAISNPTLNGLEPVIIPEYRVPLMVPGALLVPVGLLIYGWCAQSHTHWIGPNIGIAIFSAGTTVGTHCQTAYVIDAYPDHTASALAAIAVMKDFAGFGFPLFAPQMYKALDYGWGNTLIAGVAILLGVPMPWVLWNYGARIRAKSGAIRV</sequence>
<feature type="transmembrane region" description="Helical" evidence="5">
    <location>
        <begin position="301"/>
        <end position="325"/>
    </location>
</feature>
<evidence type="ECO:0000256" key="4">
    <source>
        <dbReference type="ARBA" id="ARBA00023136"/>
    </source>
</evidence>
<dbReference type="InterPro" id="IPR011701">
    <property type="entry name" value="MFS"/>
</dbReference>
<dbReference type="InterPro" id="IPR020846">
    <property type="entry name" value="MFS_dom"/>
</dbReference>
<dbReference type="RefSeq" id="XP_031007260.1">
    <property type="nucleotide sequence ID" value="XM_031148437.1"/>
</dbReference>
<accession>A0A8H8R4J7</accession>
<keyword evidence="3 5" id="KW-1133">Transmembrane helix</keyword>
<dbReference type="OrthoDB" id="6770063at2759"/>
<dbReference type="GeneID" id="41983665"/>
<dbReference type="Proteomes" id="UP000431533">
    <property type="component" value="Unassembled WGS sequence"/>
</dbReference>
<dbReference type="EMBL" id="QGMH01000030">
    <property type="protein sequence ID" value="TVY28472.1"/>
    <property type="molecule type" value="Genomic_DNA"/>
</dbReference>
<comment type="subcellular location">
    <subcellularLocation>
        <location evidence="1">Membrane</location>
        <topology evidence="1">Multi-pass membrane protein</topology>
    </subcellularLocation>
</comment>
<evidence type="ECO:0000313" key="7">
    <source>
        <dbReference type="EMBL" id="TVY28472.1"/>
    </source>
</evidence>
<feature type="transmembrane region" description="Helical" evidence="5">
    <location>
        <begin position="345"/>
        <end position="366"/>
    </location>
</feature>
<name>A0A8H8R4J7_9HELO</name>
<reference evidence="7 8" key="1">
    <citation type="submission" date="2018-05" db="EMBL/GenBank/DDBJ databases">
        <title>Genome sequencing and assembly of the regulated plant pathogen Lachnellula willkommii and related sister species for the development of diagnostic species identification markers.</title>
        <authorList>
            <person name="Giroux E."/>
            <person name="Bilodeau G."/>
        </authorList>
    </citation>
    <scope>NUCLEOTIDE SEQUENCE [LARGE SCALE GENOMIC DNA]</scope>
    <source>
        <strain evidence="7 8">CBS 185.66</strain>
    </source>
</reference>
<dbReference type="Gene3D" id="1.20.1250.20">
    <property type="entry name" value="MFS general substrate transporter like domains"/>
    <property type="match status" value="1"/>
</dbReference>
<comment type="caution">
    <text evidence="7">The sequence shown here is derived from an EMBL/GenBank/DDBJ whole genome shotgun (WGS) entry which is preliminary data.</text>
</comment>
<keyword evidence="8" id="KW-1185">Reference proteome</keyword>
<dbReference type="AlphaFoldDB" id="A0A8H8R4J7"/>
<evidence type="ECO:0000313" key="8">
    <source>
        <dbReference type="Proteomes" id="UP000431533"/>
    </source>
</evidence>
<dbReference type="GO" id="GO:0022857">
    <property type="term" value="F:transmembrane transporter activity"/>
    <property type="evidence" value="ECO:0007669"/>
    <property type="project" value="InterPro"/>
</dbReference>
<feature type="domain" description="Major facilitator superfamily (MFS) profile" evidence="6">
    <location>
        <begin position="76"/>
        <end position="515"/>
    </location>
</feature>
<feature type="transmembrane region" description="Helical" evidence="5">
    <location>
        <begin position="141"/>
        <end position="162"/>
    </location>
</feature>
<feature type="transmembrane region" description="Helical" evidence="5">
    <location>
        <begin position="397"/>
        <end position="416"/>
    </location>
</feature>
<dbReference type="GO" id="GO:0016020">
    <property type="term" value="C:membrane"/>
    <property type="evidence" value="ECO:0007669"/>
    <property type="project" value="UniProtKB-SubCell"/>
</dbReference>
<dbReference type="InterPro" id="IPR036259">
    <property type="entry name" value="MFS_trans_sf"/>
</dbReference>
<protein>
    <submittedName>
        <fullName evidence="7">Efflux pump</fullName>
    </submittedName>
</protein>
<dbReference type="PROSITE" id="PS50850">
    <property type="entry name" value="MFS"/>
    <property type="match status" value="1"/>
</dbReference>
<evidence type="ECO:0000259" key="6">
    <source>
        <dbReference type="PROSITE" id="PS50850"/>
    </source>
</evidence>
<gene>
    <name evidence="7" type="primary">vrtL_0</name>
    <name evidence="7" type="ORF">LHYA1_G003467</name>
</gene>
<evidence type="ECO:0000256" key="1">
    <source>
        <dbReference type="ARBA" id="ARBA00004141"/>
    </source>
</evidence>
<dbReference type="PANTHER" id="PTHR23502">
    <property type="entry name" value="MAJOR FACILITATOR SUPERFAMILY"/>
    <property type="match status" value="1"/>
</dbReference>
<feature type="transmembrane region" description="Helical" evidence="5">
    <location>
        <begin position="74"/>
        <end position="95"/>
    </location>
</feature>
<evidence type="ECO:0000256" key="5">
    <source>
        <dbReference type="SAM" id="Phobius"/>
    </source>
</evidence>
<dbReference type="FunFam" id="1.20.1250.20:FF:000011">
    <property type="entry name" value="MFS multidrug transporter, putative"/>
    <property type="match status" value="1"/>
</dbReference>
<dbReference type="CDD" id="cd17323">
    <property type="entry name" value="MFS_Tpo1_MDR_like"/>
    <property type="match status" value="1"/>
</dbReference>
<feature type="transmembrane region" description="Helical" evidence="5">
    <location>
        <begin position="490"/>
        <end position="511"/>
    </location>
</feature>
<dbReference type="SUPFAM" id="SSF103473">
    <property type="entry name" value="MFS general substrate transporter"/>
    <property type="match status" value="1"/>
</dbReference>
<feature type="transmembrane region" description="Helical" evidence="5">
    <location>
        <begin position="115"/>
        <end position="134"/>
    </location>
</feature>
<keyword evidence="2 5" id="KW-0812">Transmembrane</keyword>